<feature type="region of interest" description="Disordered" evidence="1">
    <location>
        <begin position="1"/>
        <end position="21"/>
    </location>
</feature>
<organism evidence="2 3">
    <name type="scientific">Sorghum bicolor</name>
    <name type="common">Sorghum</name>
    <name type="synonym">Sorghum vulgare</name>
    <dbReference type="NCBI Taxonomy" id="4558"/>
    <lineage>
        <taxon>Eukaryota</taxon>
        <taxon>Viridiplantae</taxon>
        <taxon>Streptophyta</taxon>
        <taxon>Embryophyta</taxon>
        <taxon>Tracheophyta</taxon>
        <taxon>Spermatophyta</taxon>
        <taxon>Magnoliopsida</taxon>
        <taxon>Liliopsida</taxon>
        <taxon>Poales</taxon>
        <taxon>Poaceae</taxon>
        <taxon>PACMAD clade</taxon>
        <taxon>Panicoideae</taxon>
        <taxon>Andropogonodae</taxon>
        <taxon>Andropogoneae</taxon>
        <taxon>Sorghinae</taxon>
        <taxon>Sorghum</taxon>
    </lineage>
</organism>
<accession>A0A1W0VSA0</accession>
<dbReference type="Gramene" id="OQU76131">
    <property type="protein sequence ID" value="OQU76131"/>
    <property type="gene ID" value="SORBI_3010G098350"/>
</dbReference>
<keyword evidence="3" id="KW-1185">Reference proteome</keyword>
<gene>
    <name evidence="2" type="ORF">SORBI_3010G098350</name>
</gene>
<protein>
    <submittedName>
        <fullName evidence="2">Uncharacterized protein</fullName>
    </submittedName>
</protein>
<name>A0A1W0VSA0_SORBI</name>
<evidence type="ECO:0000256" key="1">
    <source>
        <dbReference type="SAM" id="MobiDB-lite"/>
    </source>
</evidence>
<proteinExistence type="predicted"/>
<sequence length="69" mass="7702">MPPDRPAGGAAVQEERHRRRSRPLALFSTTSATPVRSQAHLATPAYRRSTTSRPPCSKLFFIDVSCFQM</sequence>
<reference evidence="3" key="2">
    <citation type="journal article" date="2018" name="Plant J.">
        <title>The Sorghum bicolor reference genome: improved assembly, gene annotations, a transcriptome atlas, and signatures of genome organization.</title>
        <authorList>
            <person name="McCormick R.F."/>
            <person name="Truong S.K."/>
            <person name="Sreedasyam A."/>
            <person name="Jenkins J."/>
            <person name="Shu S."/>
            <person name="Sims D."/>
            <person name="Kennedy M."/>
            <person name="Amirebrahimi M."/>
            <person name="Weers B.D."/>
            <person name="McKinley B."/>
            <person name="Mattison A."/>
            <person name="Morishige D.T."/>
            <person name="Grimwood J."/>
            <person name="Schmutz J."/>
            <person name="Mullet J.E."/>
        </authorList>
    </citation>
    <scope>NUCLEOTIDE SEQUENCE [LARGE SCALE GENOMIC DNA]</scope>
    <source>
        <strain evidence="3">cv. BTx623</strain>
    </source>
</reference>
<dbReference type="InParanoid" id="A0A1W0VSA0"/>
<evidence type="ECO:0000313" key="3">
    <source>
        <dbReference type="Proteomes" id="UP000000768"/>
    </source>
</evidence>
<dbReference type="AlphaFoldDB" id="A0A1W0VSA0"/>
<evidence type="ECO:0000313" key="2">
    <source>
        <dbReference type="EMBL" id="OQU76131.1"/>
    </source>
</evidence>
<reference evidence="2 3" key="1">
    <citation type="journal article" date="2009" name="Nature">
        <title>The Sorghum bicolor genome and the diversification of grasses.</title>
        <authorList>
            <person name="Paterson A.H."/>
            <person name="Bowers J.E."/>
            <person name="Bruggmann R."/>
            <person name="Dubchak I."/>
            <person name="Grimwood J."/>
            <person name="Gundlach H."/>
            <person name="Haberer G."/>
            <person name="Hellsten U."/>
            <person name="Mitros T."/>
            <person name="Poliakov A."/>
            <person name="Schmutz J."/>
            <person name="Spannagl M."/>
            <person name="Tang H."/>
            <person name="Wang X."/>
            <person name="Wicker T."/>
            <person name="Bharti A.K."/>
            <person name="Chapman J."/>
            <person name="Feltus F.A."/>
            <person name="Gowik U."/>
            <person name="Grigoriev I.V."/>
            <person name="Lyons E."/>
            <person name="Maher C.A."/>
            <person name="Martis M."/>
            <person name="Narechania A."/>
            <person name="Otillar R.P."/>
            <person name="Penning B.W."/>
            <person name="Salamov A.A."/>
            <person name="Wang Y."/>
            <person name="Zhang L."/>
            <person name="Carpita N.C."/>
            <person name="Freeling M."/>
            <person name="Gingle A.R."/>
            <person name="Hash C.T."/>
            <person name="Keller B."/>
            <person name="Klein P."/>
            <person name="Kresovich S."/>
            <person name="McCann M.C."/>
            <person name="Ming R."/>
            <person name="Peterson D.G."/>
            <person name="Mehboob-ur-Rahman"/>
            <person name="Ware D."/>
            <person name="Westhoff P."/>
            <person name="Mayer K.F."/>
            <person name="Messing J."/>
            <person name="Rokhsar D.S."/>
        </authorList>
    </citation>
    <scope>NUCLEOTIDE SEQUENCE [LARGE SCALE GENOMIC DNA]</scope>
    <source>
        <strain evidence="3">cv. BTx623</strain>
    </source>
</reference>
<dbReference type="Proteomes" id="UP000000768">
    <property type="component" value="Chromosome 10"/>
</dbReference>
<dbReference type="EMBL" id="CM000769">
    <property type="protein sequence ID" value="OQU76131.1"/>
    <property type="molecule type" value="Genomic_DNA"/>
</dbReference>